<dbReference type="InterPro" id="IPR051674">
    <property type="entry name" value="Malate_Decarboxylase"/>
</dbReference>
<gene>
    <name evidence="3" type="ORF">FEF22_000255</name>
</gene>
<evidence type="ECO:0000313" key="3">
    <source>
        <dbReference type="EMBL" id="MBP3059221.1"/>
    </source>
</evidence>
<organism evidence="3 4">
    <name type="scientific">Texas Phoenix palm phytoplasma</name>
    <dbReference type="NCBI Taxonomy" id="176709"/>
    <lineage>
        <taxon>Bacteria</taxon>
        <taxon>Bacillati</taxon>
        <taxon>Mycoplasmatota</taxon>
        <taxon>Mollicutes</taxon>
        <taxon>Acholeplasmatales</taxon>
        <taxon>Acholeplasmataceae</taxon>
        <taxon>Candidatus Phytoplasma</taxon>
        <taxon>16SrIV (Coconut lethal yellows group)</taxon>
    </lineage>
</organism>
<name>A0ABS5BI16_9MOLU</name>
<dbReference type="Pfam" id="PF00390">
    <property type="entry name" value="malic"/>
    <property type="match status" value="1"/>
</dbReference>
<keyword evidence="1" id="KW-0560">Oxidoreductase</keyword>
<dbReference type="Gene3D" id="3.40.50.10380">
    <property type="entry name" value="Malic enzyme, N-terminal domain"/>
    <property type="match status" value="1"/>
</dbReference>
<dbReference type="PANTHER" id="PTHR43237">
    <property type="entry name" value="NADP-DEPENDENT MALIC ENZYME"/>
    <property type="match status" value="1"/>
</dbReference>
<evidence type="ECO:0000256" key="1">
    <source>
        <dbReference type="ARBA" id="ARBA00023002"/>
    </source>
</evidence>
<accession>A0ABS5BI16</accession>
<sequence length="72" mass="8076">MDVKQKALQIHEKYKGKLEVKAKIDIKSPEDLSLVYTPGVAEPCIKISQNPEDVYKYTTKGNTVAVRARNDA</sequence>
<protein>
    <recommendedName>
        <fullName evidence="2">Malic enzyme N-terminal domain-containing protein</fullName>
    </recommendedName>
</protein>
<keyword evidence="4" id="KW-1185">Reference proteome</keyword>
<evidence type="ECO:0000313" key="4">
    <source>
        <dbReference type="Proteomes" id="UP001192346"/>
    </source>
</evidence>
<dbReference type="InterPro" id="IPR012301">
    <property type="entry name" value="Malic_N_dom"/>
</dbReference>
<evidence type="ECO:0000259" key="2">
    <source>
        <dbReference type="SMART" id="SM01274"/>
    </source>
</evidence>
<reference evidence="3" key="1">
    <citation type="submission" date="2019-10" db="EMBL/GenBank/DDBJ databases">
        <title>Whole Genome Sequencing and Characterization of Texas Phoenix Palm Decline Phytoplasma Belongs to Lethal Yellowing (16SrIV) Group.</title>
        <authorList>
            <person name="Bao M."/>
        </authorList>
    </citation>
    <scope>NUCLEOTIDE SEQUENCE [LARGE SCALE GENOMIC DNA]</scope>
    <source>
        <strain evidence="3">ACPD</strain>
    </source>
</reference>
<dbReference type="EMBL" id="VBRA02000003">
    <property type="protein sequence ID" value="MBP3059221.1"/>
    <property type="molecule type" value="Genomic_DNA"/>
</dbReference>
<feature type="domain" description="Malic enzyme N-terminal" evidence="2">
    <location>
        <begin position="15"/>
        <end position="69"/>
    </location>
</feature>
<proteinExistence type="predicted"/>
<dbReference type="InterPro" id="IPR046346">
    <property type="entry name" value="Aminoacid_DH-like_N_sf"/>
</dbReference>
<dbReference type="Proteomes" id="UP001192346">
    <property type="component" value="Unassembled WGS sequence"/>
</dbReference>
<dbReference type="PANTHER" id="PTHR43237:SF4">
    <property type="entry name" value="NADP-DEPENDENT MALIC ENZYME"/>
    <property type="match status" value="1"/>
</dbReference>
<dbReference type="SMART" id="SM01274">
    <property type="entry name" value="malic"/>
    <property type="match status" value="1"/>
</dbReference>
<dbReference type="SUPFAM" id="SSF53223">
    <property type="entry name" value="Aminoacid dehydrogenase-like, N-terminal domain"/>
    <property type="match status" value="1"/>
</dbReference>
<comment type="caution">
    <text evidence="3">The sequence shown here is derived from an EMBL/GenBank/DDBJ whole genome shotgun (WGS) entry which is preliminary data.</text>
</comment>
<dbReference type="InterPro" id="IPR037062">
    <property type="entry name" value="Malic_N_dom_sf"/>
</dbReference>